<protein>
    <submittedName>
        <fullName evidence="1">Uncharacterized protein</fullName>
    </submittedName>
</protein>
<evidence type="ECO:0000313" key="1">
    <source>
        <dbReference type="EMBL" id="MED6106930.1"/>
    </source>
</evidence>
<proteinExistence type="predicted"/>
<name>A0ABU6Q516_9FABA</name>
<keyword evidence="2" id="KW-1185">Reference proteome</keyword>
<gene>
    <name evidence="1" type="ORF">PIB30_009230</name>
</gene>
<comment type="caution">
    <text evidence="1">The sequence shown here is derived from an EMBL/GenBank/DDBJ whole genome shotgun (WGS) entry which is preliminary data.</text>
</comment>
<reference evidence="1 2" key="1">
    <citation type="journal article" date="2023" name="Plants (Basel)">
        <title>Bridging the Gap: Combining Genomics and Transcriptomics Approaches to Understand Stylosanthes scabra, an Orphan Legume from the Brazilian Caatinga.</title>
        <authorList>
            <person name="Ferreira-Neto J.R.C."/>
            <person name="da Silva M.D."/>
            <person name="Binneck E."/>
            <person name="de Melo N.F."/>
            <person name="da Silva R.H."/>
            <person name="de Melo A.L.T.M."/>
            <person name="Pandolfi V."/>
            <person name="Bustamante F.O."/>
            <person name="Brasileiro-Vidal A.C."/>
            <person name="Benko-Iseppon A.M."/>
        </authorList>
    </citation>
    <scope>NUCLEOTIDE SEQUENCE [LARGE SCALE GENOMIC DNA]</scope>
    <source>
        <tissue evidence="1">Leaves</tissue>
    </source>
</reference>
<evidence type="ECO:0000313" key="2">
    <source>
        <dbReference type="Proteomes" id="UP001341840"/>
    </source>
</evidence>
<organism evidence="1 2">
    <name type="scientific">Stylosanthes scabra</name>
    <dbReference type="NCBI Taxonomy" id="79078"/>
    <lineage>
        <taxon>Eukaryota</taxon>
        <taxon>Viridiplantae</taxon>
        <taxon>Streptophyta</taxon>
        <taxon>Embryophyta</taxon>
        <taxon>Tracheophyta</taxon>
        <taxon>Spermatophyta</taxon>
        <taxon>Magnoliopsida</taxon>
        <taxon>eudicotyledons</taxon>
        <taxon>Gunneridae</taxon>
        <taxon>Pentapetalae</taxon>
        <taxon>rosids</taxon>
        <taxon>fabids</taxon>
        <taxon>Fabales</taxon>
        <taxon>Fabaceae</taxon>
        <taxon>Papilionoideae</taxon>
        <taxon>50 kb inversion clade</taxon>
        <taxon>dalbergioids sensu lato</taxon>
        <taxon>Dalbergieae</taxon>
        <taxon>Pterocarpus clade</taxon>
        <taxon>Stylosanthes</taxon>
    </lineage>
</organism>
<dbReference type="Proteomes" id="UP001341840">
    <property type="component" value="Unassembled WGS sequence"/>
</dbReference>
<dbReference type="EMBL" id="JASCZI010000021">
    <property type="protein sequence ID" value="MED6106930.1"/>
    <property type="molecule type" value="Genomic_DNA"/>
</dbReference>
<sequence length="146" mass="16904">MRHERNNIGIAKACIRKGLRIAWAKCINKKRLCIKWLKSGSWTNYDHVGRGRIFCSNEGSDRAATTTPFRCDGVIKPKEIPNSITLFSKEALRLFFSHFKVDDAIRMHIAIDLVLKSYNLKKNTIIKAAKKNYRKIEEKNKNLVKK</sequence>
<accession>A0ABU6Q516</accession>